<evidence type="ECO:0000259" key="2">
    <source>
        <dbReference type="Pfam" id="PF24125"/>
    </source>
</evidence>
<feature type="domain" description="Cds6 C-terminal" evidence="2">
    <location>
        <begin position="162"/>
        <end position="266"/>
    </location>
</feature>
<evidence type="ECO:0000313" key="4">
    <source>
        <dbReference type="Proteomes" id="UP000053300"/>
    </source>
</evidence>
<dbReference type="Gene3D" id="3.10.450.50">
    <property type="match status" value="1"/>
</dbReference>
<keyword evidence="1" id="KW-0732">Signal</keyword>
<organism evidence="3 4">
    <name type="scientific">Comamonas kerstersii</name>
    <dbReference type="NCBI Taxonomy" id="225992"/>
    <lineage>
        <taxon>Bacteria</taxon>
        <taxon>Pseudomonadati</taxon>
        <taxon>Pseudomonadota</taxon>
        <taxon>Betaproteobacteria</taxon>
        <taxon>Burkholderiales</taxon>
        <taxon>Comamonadaceae</taxon>
        <taxon>Comamonas</taxon>
    </lineage>
</organism>
<proteinExistence type="predicted"/>
<sequence length="269" mass="28689">MPFACVVSRAAAPHAASRLVHALAVSGLVCAAVIAGTSRVAAAEGVQTDNTMDAVTVTGQRAEPRHVMGTREYILMLENLGDLHTRMAAQVYGEATQLDATRPSLASKLALVEQVLASTGMGLPAASAPRMVVNSPVAQPVQQPSAAAVGVPADGKQAIADVMAAVMAWARAWEQQDMPAYYAAYSTRFEPAQGTPLEVWKQERRERIVGRPGITVDFNDLRVQVDGSTATASFHQNYASGEYRSSARKSLQLQQEGGQWRIVREESGS</sequence>
<feature type="signal peptide" evidence="1">
    <location>
        <begin position="1"/>
        <end position="31"/>
    </location>
</feature>
<comment type="caution">
    <text evidence="3">The sequence shown here is derived from an EMBL/GenBank/DDBJ whole genome shotgun (WGS) entry which is preliminary data.</text>
</comment>
<dbReference type="AlphaFoldDB" id="A0A0W7Z0X6"/>
<dbReference type="EMBL" id="LPXH01000025">
    <property type="protein sequence ID" value="KUF40952.1"/>
    <property type="molecule type" value="Genomic_DNA"/>
</dbReference>
<dbReference type="STRING" id="225992.B5M06_10380"/>
<dbReference type="SUPFAM" id="SSF54427">
    <property type="entry name" value="NTF2-like"/>
    <property type="match status" value="1"/>
</dbReference>
<name>A0A0W7Z0X6_9BURK</name>
<dbReference type="OrthoDB" id="9178373at2"/>
<accession>A0A0W7Z0X6</accession>
<dbReference type="Pfam" id="PF24125">
    <property type="entry name" value="Cds6_C"/>
    <property type="match status" value="1"/>
</dbReference>
<feature type="chain" id="PRO_5006938897" description="Cds6 C-terminal domain-containing protein" evidence="1">
    <location>
        <begin position="32"/>
        <end position="269"/>
    </location>
</feature>
<dbReference type="InterPro" id="IPR056203">
    <property type="entry name" value="Cds6_C"/>
</dbReference>
<dbReference type="Proteomes" id="UP000053300">
    <property type="component" value="Unassembled WGS sequence"/>
</dbReference>
<evidence type="ECO:0000313" key="3">
    <source>
        <dbReference type="EMBL" id="KUF40952.1"/>
    </source>
</evidence>
<evidence type="ECO:0000256" key="1">
    <source>
        <dbReference type="SAM" id="SignalP"/>
    </source>
</evidence>
<protein>
    <recommendedName>
        <fullName evidence="2">Cds6 C-terminal domain-containing protein</fullName>
    </recommendedName>
</protein>
<dbReference type="InterPro" id="IPR032710">
    <property type="entry name" value="NTF2-like_dom_sf"/>
</dbReference>
<gene>
    <name evidence="3" type="ORF">AS359_08955</name>
</gene>
<keyword evidence="4" id="KW-1185">Reference proteome</keyword>
<reference evidence="3 4" key="1">
    <citation type="submission" date="2015-12" db="EMBL/GenBank/DDBJ databases">
        <title>Complete genome sequence of a multi-drug resistant strain Acidovorax sp. 12322-1.</title>
        <authorList>
            <person name="Ming D."/>
            <person name="Wang M."/>
            <person name="Hu S."/>
            <person name="Zhou Y."/>
            <person name="Jiang T."/>
        </authorList>
    </citation>
    <scope>NUCLEOTIDE SEQUENCE [LARGE SCALE GENOMIC DNA]</scope>
    <source>
        <strain evidence="3 4">12322-1</strain>
    </source>
</reference>